<dbReference type="Proteomes" id="UP000275408">
    <property type="component" value="Unassembled WGS sequence"/>
</dbReference>
<gene>
    <name evidence="4" type="ORF">pdam_00002111</name>
</gene>
<dbReference type="AlphaFoldDB" id="A0A3M6U1R6"/>
<dbReference type="InterPro" id="IPR019835">
    <property type="entry name" value="SWIB_domain"/>
</dbReference>
<accession>A0A3M6U1R6</accession>
<proteinExistence type="predicted"/>
<dbReference type="EMBL" id="RCHS01002416">
    <property type="protein sequence ID" value="RMX47464.1"/>
    <property type="molecule type" value="Genomic_DNA"/>
</dbReference>
<feature type="domain" description="DEK-C" evidence="3">
    <location>
        <begin position="5"/>
        <end position="60"/>
    </location>
</feature>
<comment type="caution">
    <text evidence="4">The sequence shown here is derived from an EMBL/GenBank/DDBJ whole genome shotgun (WGS) entry which is preliminary data.</text>
</comment>
<organism evidence="4 5">
    <name type="scientific">Pocillopora damicornis</name>
    <name type="common">Cauliflower coral</name>
    <name type="synonym">Millepora damicornis</name>
    <dbReference type="NCBI Taxonomy" id="46731"/>
    <lineage>
        <taxon>Eukaryota</taxon>
        <taxon>Metazoa</taxon>
        <taxon>Cnidaria</taxon>
        <taxon>Anthozoa</taxon>
        <taxon>Hexacorallia</taxon>
        <taxon>Scleractinia</taxon>
        <taxon>Astrocoeniina</taxon>
        <taxon>Pocilloporidae</taxon>
        <taxon>Pocillopora</taxon>
    </lineage>
</organism>
<dbReference type="PROSITE" id="PS51998">
    <property type="entry name" value="DEK_C"/>
    <property type="match status" value="1"/>
</dbReference>
<dbReference type="Pfam" id="PF08766">
    <property type="entry name" value="DEK_C"/>
    <property type="match status" value="1"/>
</dbReference>
<dbReference type="SUPFAM" id="SSF47592">
    <property type="entry name" value="SWIB/MDM2 domain"/>
    <property type="match status" value="1"/>
</dbReference>
<dbReference type="Gene3D" id="1.10.245.10">
    <property type="entry name" value="SWIB/MDM2 domain"/>
    <property type="match status" value="1"/>
</dbReference>
<keyword evidence="5" id="KW-1185">Reference proteome</keyword>
<reference evidence="4 5" key="1">
    <citation type="journal article" date="2018" name="Sci. Rep.">
        <title>Comparative analysis of the Pocillopora damicornis genome highlights role of immune system in coral evolution.</title>
        <authorList>
            <person name="Cunning R."/>
            <person name="Bay R.A."/>
            <person name="Gillette P."/>
            <person name="Baker A.C."/>
            <person name="Traylor-Knowles N."/>
        </authorList>
    </citation>
    <scope>NUCLEOTIDE SEQUENCE [LARGE SCALE GENOMIC DNA]</scope>
    <source>
        <strain evidence="4">RSMAS</strain>
        <tissue evidence="4">Whole animal</tissue>
    </source>
</reference>
<dbReference type="PANTHER" id="PTHR13844">
    <property type="entry name" value="SWI/SNF-RELATED MATRIX-ASSOCIATED ACTIN-DEPENDENT REGULATOR OF CHROMATIN SUBFAMILY D"/>
    <property type="match status" value="1"/>
</dbReference>
<dbReference type="Gene3D" id="1.10.10.60">
    <property type="entry name" value="Homeodomain-like"/>
    <property type="match status" value="1"/>
</dbReference>
<dbReference type="STRING" id="46731.A0A3M6U1R6"/>
<evidence type="ECO:0000313" key="5">
    <source>
        <dbReference type="Proteomes" id="UP000275408"/>
    </source>
</evidence>
<dbReference type="InterPro" id="IPR003121">
    <property type="entry name" value="SWIB_MDM2_domain"/>
</dbReference>
<dbReference type="OrthoDB" id="10251073at2759"/>
<dbReference type="Pfam" id="PF02201">
    <property type="entry name" value="SWIB"/>
    <property type="match status" value="1"/>
</dbReference>
<dbReference type="InterPro" id="IPR036885">
    <property type="entry name" value="SWIB_MDM2_dom_sf"/>
</dbReference>
<dbReference type="SMART" id="SM00151">
    <property type="entry name" value="SWIB"/>
    <property type="match status" value="1"/>
</dbReference>
<feature type="region of interest" description="Disordered" evidence="1">
    <location>
        <begin position="62"/>
        <end position="158"/>
    </location>
</feature>
<evidence type="ECO:0000259" key="3">
    <source>
        <dbReference type="PROSITE" id="PS51998"/>
    </source>
</evidence>
<feature type="compositionally biased region" description="Acidic residues" evidence="1">
    <location>
        <begin position="83"/>
        <end position="98"/>
    </location>
</feature>
<evidence type="ECO:0000256" key="1">
    <source>
        <dbReference type="SAM" id="MobiDB-lite"/>
    </source>
</evidence>
<sequence length="271" mass="31512">MMAVEPSDAEIKSALADILRDGELSQLTSRIVRRQLEDKFGVSFLARKKEIDAMLMDMIETSREVEDDKEQENGTSEINGVTQEEDDKEDEESLEDDEPSPKKKKRVNNKETHVLDDEELARKLHEDEKNLRSRRHTAKRPVERRKTAKAKKPKESGGVTGFKRIMVLSPQLAEVVGEEKMTRSDVVKKMWEIIKERKLEDPKNKRFTLCDEQLQQVFGRKRIQTFGMMKYLTKHIIDPDKISQSAILIVKNGNNRERFQSKDNTEHTLVY</sequence>
<feature type="compositionally biased region" description="Basic and acidic residues" evidence="1">
    <location>
        <begin position="108"/>
        <end position="131"/>
    </location>
</feature>
<feature type="compositionally biased region" description="Polar residues" evidence="1">
    <location>
        <begin position="73"/>
        <end position="82"/>
    </location>
</feature>
<feature type="domain" description="DM2" evidence="2">
    <location>
        <begin position="161"/>
        <end position="238"/>
    </location>
</feature>
<dbReference type="PROSITE" id="PS51925">
    <property type="entry name" value="SWIB_MDM2"/>
    <property type="match status" value="1"/>
</dbReference>
<evidence type="ECO:0000259" key="2">
    <source>
        <dbReference type="PROSITE" id="PS51925"/>
    </source>
</evidence>
<dbReference type="SUPFAM" id="SSF109715">
    <property type="entry name" value="DEK C-terminal domain"/>
    <property type="match status" value="1"/>
</dbReference>
<evidence type="ECO:0000313" key="4">
    <source>
        <dbReference type="EMBL" id="RMX47464.1"/>
    </source>
</evidence>
<dbReference type="CDD" id="cd10567">
    <property type="entry name" value="SWIB-MDM2_like"/>
    <property type="match status" value="1"/>
</dbReference>
<dbReference type="InterPro" id="IPR014876">
    <property type="entry name" value="DEK_C"/>
</dbReference>
<name>A0A3M6U1R6_POCDA</name>
<protein>
    <submittedName>
        <fullName evidence="4">Uncharacterized protein</fullName>
    </submittedName>
</protein>